<evidence type="ECO:0000313" key="5">
    <source>
        <dbReference type="Proteomes" id="UP000230233"/>
    </source>
</evidence>
<evidence type="ECO:0000256" key="2">
    <source>
        <dbReference type="SAM" id="SignalP"/>
    </source>
</evidence>
<keyword evidence="5" id="KW-1185">Reference proteome</keyword>
<dbReference type="EMBL" id="PDUG01000006">
    <property type="protein sequence ID" value="PIC20265.1"/>
    <property type="molecule type" value="Genomic_DNA"/>
</dbReference>
<feature type="chain" id="PRO_5013552551" description="Saposin B-type domain-containing protein" evidence="2">
    <location>
        <begin position="22"/>
        <end position="125"/>
    </location>
</feature>
<dbReference type="Gene3D" id="1.10.225.10">
    <property type="entry name" value="Saposin-like"/>
    <property type="match status" value="1"/>
</dbReference>
<sequence length="125" mass="14173">MQTNLIVAVVLIVVSVSWVSAEAIQKGKLAKHGLMKENKPNCLMTRSRLGCACTTCKEVVGFTRMLILNHVPEETEVLEKVCYRIFGDDKKKESFCEELIKEELPDIIKYVRSHLEPKQACAKFC</sequence>
<dbReference type="Pfam" id="PF03489">
    <property type="entry name" value="SapB_2"/>
    <property type="match status" value="1"/>
</dbReference>
<keyword evidence="1" id="KW-1015">Disulfide bond</keyword>
<dbReference type="STRING" id="1611254.A0A2G5SYP5"/>
<feature type="signal peptide" evidence="2">
    <location>
        <begin position="1"/>
        <end position="21"/>
    </location>
</feature>
<dbReference type="SMART" id="SM00741">
    <property type="entry name" value="SapB"/>
    <property type="match status" value="1"/>
</dbReference>
<dbReference type="PROSITE" id="PS50015">
    <property type="entry name" value="SAP_B"/>
    <property type="match status" value="1"/>
</dbReference>
<organism evidence="4 5">
    <name type="scientific">Caenorhabditis nigoni</name>
    <dbReference type="NCBI Taxonomy" id="1611254"/>
    <lineage>
        <taxon>Eukaryota</taxon>
        <taxon>Metazoa</taxon>
        <taxon>Ecdysozoa</taxon>
        <taxon>Nematoda</taxon>
        <taxon>Chromadorea</taxon>
        <taxon>Rhabditida</taxon>
        <taxon>Rhabditina</taxon>
        <taxon>Rhabditomorpha</taxon>
        <taxon>Rhabditoidea</taxon>
        <taxon>Rhabditidae</taxon>
        <taxon>Peloderinae</taxon>
        <taxon>Caenorhabditis</taxon>
    </lineage>
</organism>
<dbReference type="InterPro" id="IPR008138">
    <property type="entry name" value="SapB_2"/>
</dbReference>
<evidence type="ECO:0000259" key="3">
    <source>
        <dbReference type="PROSITE" id="PS50015"/>
    </source>
</evidence>
<keyword evidence="2" id="KW-0732">Signal</keyword>
<dbReference type="SUPFAM" id="SSF47862">
    <property type="entry name" value="Saposin"/>
    <property type="match status" value="1"/>
</dbReference>
<comment type="caution">
    <text evidence="4">The sequence shown here is derived from an EMBL/GenBank/DDBJ whole genome shotgun (WGS) entry which is preliminary data.</text>
</comment>
<evidence type="ECO:0000313" key="4">
    <source>
        <dbReference type="EMBL" id="PIC20265.1"/>
    </source>
</evidence>
<dbReference type="Proteomes" id="UP000230233">
    <property type="component" value="Chromosome X"/>
</dbReference>
<accession>A0A2G5SYP5</accession>
<feature type="domain" description="Saposin B-type" evidence="3">
    <location>
        <begin position="49"/>
        <end position="125"/>
    </location>
</feature>
<proteinExistence type="predicted"/>
<dbReference type="InterPro" id="IPR008139">
    <property type="entry name" value="SaposinB_dom"/>
</dbReference>
<dbReference type="OrthoDB" id="5853906at2759"/>
<protein>
    <recommendedName>
        <fullName evidence="3">Saposin B-type domain-containing protein</fullName>
    </recommendedName>
</protein>
<reference evidence="5" key="1">
    <citation type="submission" date="2017-10" db="EMBL/GenBank/DDBJ databases">
        <title>Rapid genome shrinkage in a self-fertile nematode reveals novel sperm competition proteins.</title>
        <authorList>
            <person name="Yin D."/>
            <person name="Schwarz E.M."/>
            <person name="Thomas C.G."/>
            <person name="Felde R.L."/>
            <person name="Korf I.F."/>
            <person name="Cutter A.D."/>
            <person name="Schartner C.M."/>
            <person name="Ralston E.J."/>
            <person name="Meyer B.J."/>
            <person name="Haag E.S."/>
        </authorList>
    </citation>
    <scope>NUCLEOTIDE SEQUENCE [LARGE SCALE GENOMIC DNA]</scope>
    <source>
        <strain evidence="5">JU1422</strain>
    </source>
</reference>
<evidence type="ECO:0000256" key="1">
    <source>
        <dbReference type="ARBA" id="ARBA00023157"/>
    </source>
</evidence>
<dbReference type="AlphaFoldDB" id="A0A2G5SYP5"/>
<gene>
    <name evidence="4" type="primary">Cni-spp-13</name>
    <name evidence="4" type="synonym">Cnig_chr_X.g25524</name>
    <name evidence="4" type="ORF">B9Z55_025524</name>
</gene>
<dbReference type="InterPro" id="IPR011001">
    <property type="entry name" value="Saposin-like"/>
</dbReference>
<name>A0A2G5SYP5_9PELO</name>